<dbReference type="Proteomes" id="UP000298460">
    <property type="component" value="Unassembled WGS sequence"/>
</dbReference>
<accession>A0A4Z0R8H1</accession>
<dbReference type="InterPro" id="IPR043128">
    <property type="entry name" value="Rev_trsase/Diguanyl_cyclase"/>
</dbReference>
<dbReference type="NCBIfam" id="TIGR00229">
    <property type="entry name" value="sensory_box"/>
    <property type="match status" value="1"/>
</dbReference>
<evidence type="ECO:0000259" key="2">
    <source>
        <dbReference type="PROSITE" id="PS50112"/>
    </source>
</evidence>
<protein>
    <submittedName>
        <fullName evidence="7">Diguanylate cyclase</fullName>
    </submittedName>
</protein>
<dbReference type="SMART" id="SM00091">
    <property type="entry name" value="PAS"/>
    <property type="match status" value="1"/>
</dbReference>
<dbReference type="AlphaFoldDB" id="A0A4Z0R8H1"/>
<dbReference type="PROSITE" id="PS50113">
    <property type="entry name" value="PAC"/>
    <property type="match status" value="1"/>
</dbReference>
<dbReference type="PANTHER" id="PTHR43155">
    <property type="entry name" value="CYCLIC DI-GMP PHOSPHODIESTERASE PA4108-RELATED"/>
    <property type="match status" value="1"/>
</dbReference>
<evidence type="ECO:0000259" key="6">
    <source>
        <dbReference type="PROSITE" id="PS51832"/>
    </source>
</evidence>
<dbReference type="Pfam" id="PF00990">
    <property type="entry name" value="GGDEF"/>
    <property type="match status" value="1"/>
</dbReference>
<feature type="domain" description="GGDEF" evidence="4">
    <location>
        <begin position="516"/>
        <end position="647"/>
    </location>
</feature>
<dbReference type="SUPFAM" id="SSF55073">
    <property type="entry name" value="Nucleotide cyclase"/>
    <property type="match status" value="1"/>
</dbReference>
<proteinExistence type="predicted"/>
<dbReference type="Gene3D" id="6.10.340.10">
    <property type="match status" value="1"/>
</dbReference>
<dbReference type="InterPro" id="IPR037522">
    <property type="entry name" value="HD_GYP_dom"/>
</dbReference>
<dbReference type="InterPro" id="IPR000160">
    <property type="entry name" value="GGDEF_dom"/>
</dbReference>
<feature type="domain" description="PAC" evidence="3">
    <location>
        <begin position="435"/>
        <end position="487"/>
    </location>
</feature>
<dbReference type="PROSITE" id="PS50112">
    <property type="entry name" value="PAS"/>
    <property type="match status" value="1"/>
</dbReference>
<dbReference type="InterPro" id="IPR000700">
    <property type="entry name" value="PAS-assoc_C"/>
</dbReference>
<dbReference type="PROSITE" id="PS51831">
    <property type="entry name" value="HD"/>
    <property type="match status" value="1"/>
</dbReference>
<dbReference type="PANTHER" id="PTHR43155:SF2">
    <property type="entry name" value="CYCLIC DI-GMP PHOSPHODIESTERASE PA4108"/>
    <property type="match status" value="1"/>
</dbReference>
<dbReference type="Gene3D" id="3.30.450.20">
    <property type="entry name" value="PAS domain"/>
    <property type="match status" value="1"/>
</dbReference>
<dbReference type="NCBIfam" id="TIGR00254">
    <property type="entry name" value="GGDEF"/>
    <property type="match status" value="1"/>
</dbReference>
<feature type="domain" description="HD" evidence="5">
    <location>
        <begin position="659"/>
        <end position="781"/>
    </location>
</feature>
<feature type="transmembrane region" description="Helical" evidence="1">
    <location>
        <begin position="277"/>
        <end position="296"/>
    </location>
</feature>
<dbReference type="CDD" id="cd00077">
    <property type="entry name" value="HDc"/>
    <property type="match status" value="1"/>
</dbReference>
<reference evidence="7 8" key="1">
    <citation type="submission" date="2019-03" db="EMBL/GenBank/DDBJ databases">
        <title>Draft Genome Sequence of Desulfosporosinus fructosivorans Strain 63.6F, Isolated from Marine Sediment in the Baltic Sea.</title>
        <authorList>
            <person name="Hausmann B."/>
            <person name="Vandieken V."/>
            <person name="Pjevac P."/>
            <person name="Schreck K."/>
            <person name="Herbold C.W."/>
            <person name="Loy A."/>
        </authorList>
    </citation>
    <scope>NUCLEOTIDE SEQUENCE [LARGE SCALE GENOMIC DNA]</scope>
    <source>
        <strain evidence="7 8">63.6F</strain>
    </source>
</reference>
<dbReference type="Pfam" id="PF05228">
    <property type="entry name" value="CHASE4"/>
    <property type="match status" value="1"/>
</dbReference>
<evidence type="ECO:0000259" key="4">
    <source>
        <dbReference type="PROSITE" id="PS50887"/>
    </source>
</evidence>
<dbReference type="PROSITE" id="PS51832">
    <property type="entry name" value="HD_GYP"/>
    <property type="match status" value="1"/>
</dbReference>
<keyword evidence="1" id="KW-1133">Transmembrane helix</keyword>
<evidence type="ECO:0000259" key="5">
    <source>
        <dbReference type="PROSITE" id="PS51831"/>
    </source>
</evidence>
<name>A0A4Z0R8H1_9FIRM</name>
<dbReference type="InterPro" id="IPR006674">
    <property type="entry name" value="HD_domain"/>
</dbReference>
<keyword evidence="1" id="KW-0472">Membrane</keyword>
<dbReference type="InterPro" id="IPR029787">
    <property type="entry name" value="Nucleotide_cyclase"/>
</dbReference>
<dbReference type="CDD" id="cd01949">
    <property type="entry name" value="GGDEF"/>
    <property type="match status" value="1"/>
</dbReference>
<dbReference type="SUPFAM" id="SSF109604">
    <property type="entry name" value="HD-domain/PDEase-like"/>
    <property type="match status" value="1"/>
</dbReference>
<dbReference type="InterPro" id="IPR003607">
    <property type="entry name" value="HD/PDEase_dom"/>
</dbReference>
<dbReference type="CDD" id="cd00130">
    <property type="entry name" value="PAS"/>
    <property type="match status" value="1"/>
</dbReference>
<feature type="domain" description="PAS" evidence="2">
    <location>
        <begin position="357"/>
        <end position="430"/>
    </location>
</feature>
<dbReference type="InterPro" id="IPR013656">
    <property type="entry name" value="PAS_4"/>
</dbReference>
<evidence type="ECO:0000313" key="8">
    <source>
        <dbReference type="Proteomes" id="UP000298460"/>
    </source>
</evidence>
<dbReference type="EMBL" id="SPQQ01000002">
    <property type="protein sequence ID" value="TGE39128.1"/>
    <property type="molecule type" value="Genomic_DNA"/>
</dbReference>
<dbReference type="SMART" id="SM00267">
    <property type="entry name" value="GGDEF"/>
    <property type="match status" value="1"/>
</dbReference>
<dbReference type="RefSeq" id="WP_135545621.1">
    <property type="nucleotide sequence ID" value="NZ_SPQQ01000002.1"/>
</dbReference>
<dbReference type="Pfam" id="PF13487">
    <property type="entry name" value="HD_5"/>
    <property type="match status" value="1"/>
</dbReference>
<evidence type="ECO:0000259" key="3">
    <source>
        <dbReference type="PROSITE" id="PS50113"/>
    </source>
</evidence>
<dbReference type="Pfam" id="PF08448">
    <property type="entry name" value="PAS_4"/>
    <property type="match status" value="1"/>
</dbReference>
<dbReference type="InterPro" id="IPR000014">
    <property type="entry name" value="PAS"/>
</dbReference>
<keyword evidence="1" id="KW-0812">Transmembrane</keyword>
<dbReference type="Gene3D" id="3.30.70.270">
    <property type="match status" value="1"/>
</dbReference>
<dbReference type="Gene3D" id="1.10.3210.10">
    <property type="entry name" value="Hypothetical protein af1432"/>
    <property type="match status" value="1"/>
</dbReference>
<dbReference type="InterPro" id="IPR035965">
    <property type="entry name" value="PAS-like_dom_sf"/>
</dbReference>
<comment type="caution">
    <text evidence="7">The sequence shown here is derived from an EMBL/GenBank/DDBJ whole genome shotgun (WGS) entry which is preliminary data.</text>
</comment>
<evidence type="ECO:0000256" key="1">
    <source>
        <dbReference type="SAM" id="Phobius"/>
    </source>
</evidence>
<organism evidence="7 8">
    <name type="scientific">Desulfosporosinus fructosivorans</name>
    <dbReference type="NCBI Taxonomy" id="2018669"/>
    <lineage>
        <taxon>Bacteria</taxon>
        <taxon>Bacillati</taxon>
        <taxon>Bacillota</taxon>
        <taxon>Clostridia</taxon>
        <taxon>Eubacteriales</taxon>
        <taxon>Desulfitobacteriaceae</taxon>
        <taxon>Desulfosporosinus</taxon>
    </lineage>
</organism>
<dbReference type="SMART" id="SM00471">
    <property type="entry name" value="HDc"/>
    <property type="match status" value="1"/>
</dbReference>
<dbReference type="SUPFAM" id="SSF55785">
    <property type="entry name" value="PYP-like sensor domain (PAS domain)"/>
    <property type="match status" value="1"/>
</dbReference>
<feature type="transmembrane region" description="Helical" evidence="1">
    <location>
        <begin position="7"/>
        <end position="26"/>
    </location>
</feature>
<dbReference type="InterPro" id="IPR007892">
    <property type="entry name" value="CHASE4"/>
</dbReference>
<dbReference type="PROSITE" id="PS50887">
    <property type="entry name" value="GGDEF"/>
    <property type="match status" value="1"/>
</dbReference>
<sequence length="825" mass="95186">MKVRNKITIIIIVITFAFVFFSNNVLSRFFSNYLENQEKVQLDSSSRSLESFFDGKKMKYQGTVNDYSHWDDSYNFINNINKQEYINSNLIEDTFSNLGVNFIYFVDEDNSISYRQYYDDISNEFIQYPENFNEDLVEFIRNSKPKEDISKIMKLGDQYYFLATSEITDSSKVKDSMGRMLIGRLIDENMIKELNEITDSNISLSTVNKDSGDVAQEPSLEDSESVSLDLVTLTKSKNTLQAEFIITDTAYEGSSVLMTLTKTRNFYSSGMDQIRNFMLIYSTIMVFILLLIFYLLRRYISRPFIKLIDELKGLDLTKNEIQKLSITKGKNEFSFLRNSVNHMLSRIETEQYKVRENEEKLYATLVSVGDGVIAVNRKGIVDFMNPIAQHLTGWSMEEGYGNSFETVFQIISEYTREKIESPVQKVFATEEIIELANHTILISKDGTERPIEDTASPIKDTLGNVIGAVLVFRDFSDKKEKRRQIEYLSYHDQLTGLYNRRFFEEELKRLDTRRNLPLSFVFADVNGLKTINDAFGHQAGDLLIQQVSDVFKTECRADDIISRTGGDEFVILLPKTEAVFVQELVKRIKEKIEQKKIMDINISVSFGWDTKTREEQFAPDVLKNAEDLMYKKKIFNNASKRSEVIKSILNTLHLKSPREDAHSKRVSIICEDIGRAYNLSDDEIKELRIAGELHDIGKIAIDEVILNKPSKLSEAEWAQIQHHPETGYRLLGTSNEYYNIAEYVLAHHERWDGNGYPKGLKGEAIHWKARIISLADAYDAMICERPYRKALSEEYAVAEIKKNAGTQFDPDIARVFIEEILGLTW</sequence>
<keyword evidence="8" id="KW-1185">Reference proteome</keyword>
<feature type="domain" description="HD-GYP" evidence="6">
    <location>
        <begin position="637"/>
        <end position="825"/>
    </location>
</feature>
<evidence type="ECO:0000313" key="7">
    <source>
        <dbReference type="EMBL" id="TGE39128.1"/>
    </source>
</evidence>
<gene>
    <name evidence="7" type="ORF">E4K67_06595</name>
</gene>